<comment type="caution">
    <text evidence="2">The sequence shown here is derived from an EMBL/GenBank/DDBJ whole genome shotgun (WGS) entry which is preliminary data.</text>
</comment>
<dbReference type="OrthoDB" id="443981at2759"/>
<dbReference type="InterPro" id="IPR051702">
    <property type="entry name" value="SH3_domain_YSC84-like"/>
</dbReference>
<dbReference type="CDD" id="cd11525">
    <property type="entry name" value="SYLF_SH3YL1_like"/>
    <property type="match status" value="1"/>
</dbReference>
<dbReference type="InterPro" id="IPR033643">
    <property type="entry name" value="SYLF_SH3YL1-like"/>
</dbReference>
<dbReference type="PANTHER" id="PTHR15629">
    <property type="entry name" value="SH3YL1 PROTEIN"/>
    <property type="match status" value="1"/>
</dbReference>
<evidence type="ECO:0000313" key="2">
    <source>
        <dbReference type="EMBL" id="ORX59705.1"/>
    </source>
</evidence>
<dbReference type="GO" id="GO:0030479">
    <property type="term" value="C:actin cortical patch"/>
    <property type="evidence" value="ECO:0007669"/>
    <property type="project" value="TreeGrafter"/>
</dbReference>
<reference evidence="2 3" key="1">
    <citation type="submission" date="2016-07" db="EMBL/GenBank/DDBJ databases">
        <title>Pervasive Adenine N6-methylation of Active Genes in Fungi.</title>
        <authorList>
            <consortium name="DOE Joint Genome Institute"/>
            <person name="Mondo S.J."/>
            <person name="Dannebaum R.O."/>
            <person name="Kuo R.C."/>
            <person name="Labutti K."/>
            <person name="Haridas S."/>
            <person name="Kuo A."/>
            <person name="Salamov A."/>
            <person name="Ahrendt S.R."/>
            <person name="Lipzen A."/>
            <person name="Sullivan W."/>
            <person name="Andreopoulos W.B."/>
            <person name="Clum A."/>
            <person name="Lindquist E."/>
            <person name="Daum C."/>
            <person name="Ramamoorthy G.K."/>
            <person name="Gryganskyi A."/>
            <person name="Culley D."/>
            <person name="Magnuson J.K."/>
            <person name="James T.Y."/>
            <person name="O'Malley M.A."/>
            <person name="Stajich J.E."/>
            <person name="Spatafora J.W."/>
            <person name="Visel A."/>
            <person name="Grigoriev I.V."/>
        </authorList>
    </citation>
    <scope>NUCLEOTIDE SEQUENCE [LARGE SCALE GENOMIC DNA]</scope>
    <source>
        <strain evidence="2 3">NRRL 3301</strain>
    </source>
</reference>
<sequence length="248" mass="25857">MGEGASKLGQQASQAGRSVNTFAEKNNVNTPILGTLAEESAKAARILHLFVDKEEVENGFDTVIPVNVIKNCKGLAIFTVLKAGFLWSGKVGTGMVVARLPDGRWSAPSAIATGGIGFGFQVGADITDVVLVLNSDEAVEAFCKGGNVTVGGNLAVSLGPVGAGGSAQATADFKSNKVVPMYSYTKSKGLFAGVSLEGTGLIELSKSNQGFYNRPIKSVQILKGEIEPAPEAQPLYEAIQFAESRDPY</sequence>
<gene>
    <name evidence="2" type="ORF">DM01DRAFT_1317870</name>
</gene>
<organism evidence="2 3">
    <name type="scientific">Hesseltinella vesiculosa</name>
    <dbReference type="NCBI Taxonomy" id="101127"/>
    <lineage>
        <taxon>Eukaryota</taxon>
        <taxon>Fungi</taxon>
        <taxon>Fungi incertae sedis</taxon>
        <taxon>Mucoromycota</taxon>
        <taxon>Mucoromycotina</taxon>
        <taxon>Mucoromycetes</taxon>
        <taxon>Mucorales</taxon>
        <taxon>Cunninghamellaceae</taxon>
        <taxon>Hesseltinella</taxon>
    </lineage>
</organism>
<evidence type="ECO:0000313" key="3">
    <source>
        <dbReference type="Proteomes" id="UP000242146"/>
    </source>
</evidence>
<name>A0A1X2GRK7_9FUNG</name>
<feature type="domain" description="Ysc84 actin-binding" evidence="1">
    <location>
        <begin position="115"/>
        <end position="240"/>
    </location>
</feature>
<dbReference type="STRING" id="101127.A0A1X2GRK7"/>
<dbReference type="PANTHER" id="PTHR15629:SF7">
    <property type="entry name" value="YSC84 ACTIN-BINDING DOMAIN-CONTAINING PROTEIN"/>
    <property type="match status" value="1"/>
</dbReference>
<dbReference type="GO" id="GO:0035091">
    <property type="term" value="F:phosphatidylinositol binding"/>
    <property type="evidence" value="ECO:0007669"/>
    <property type="project" value="TreeGrafter"/>
</dbReference>
<accession>A0A1X2GRK7</accession>
<dbReference type="Proteomes" id="UP000242146">
    <property type="component" value="Unassembled WGS sequence"/>
</dbReference>
<proteinExistence type="predicted"/>
<dbReference type="InterPro" id="IPR007461">
    <property type="entry name" value="Ysc84_actin-binding"/>
</dbReference>
<dbReference type="GO" id="GO:0051017">
    <property type="term" value="P:actin filament bundle assembly"/>
    <property type="evidence" value="ECO:0007669"/>
    <property type="project" value="TreeGrafter"/>
</dbReference>
<dbReference type="GO" id="GO:0051666">
    <property type="term" value="P:actin cortical patch localization"/>
    <property type="evidence" value="ECO:0007669"/>
    <property type="project" value="TreeGrafter"/>
</dbReference>
<keyword evidence="3" id="KW-1185">Reference proteome</keyword>
<dbReference type="EMBL" id="MCGT01000005">
    <property type="protein sequence ID" value="ORX59705.1"/>
    <property type="molecule type" value="Genomic_DNA"/>
</dbReference>
<protein>
    <submittedName>
        <fullName evidence="2">DUF500-domain-containing protein</fullName>
    </submittedName>
</protein>
<dbReference type="GO" id="GO:0051015">
    <property type="term" value="F:actin filament binding"/>
    <property type="evidence" value="ECO:0007669"/>
    <property type="project" value="TreeGrafter"/>
</dbReference>
<dbReference type="AlphaFoldDB" id="A0A1X2GRK7"/>
<dbReference type="Pfam" id="PF04366">
    <property type="entry name" value="Ysc84"/>
    <property type="match status" value="1"/>
</dbReference>
<evidence type="ECO:0000259" key="1">
    <source>
        <dbReference type="Pfam" id="PF04366"/>
    </source>
</evidence>